<dbReference type="NCBIfam" id="TIGR00093">
    <property type="entry name" value="pseudouridine synthase"/>
    <property type="match status" value="1"/>
</dbReference>
<dbReference type="PANTHER" id="PTHR47683">
    <property type="entry name" value="PSEUDOURIDINE SYNTHASE FAMILY PROTEIN-RELATED"/>
    <property type="match status" value="1"/>
</dbReference>
<evidence type="ECO:0000259" key="8">
    <source>
        <dbReference type="Pfam" id="PF00849"/>
    </source>
</evidence>
<keyword evidence="10" id="KW-1185">Reference proteome</keyword>
<dbReference type="InterPro" id="IPR000748">
    <property type="entry name" value="PsdUridine_synth_RsuA/RluB/E/F"/>
</dbReference>
<dbReference type="AlphaFoldDB" id="A0A1A9F2I0"/>
<dbReference type="Gene3D" id="3.30.70.580">
    <property type="entry name" value="Pseudouridine synthase I, catalytic domain, N-terminal subdomain"/>
    <property type="match status" value="1"/>
</dbReference>
<evidence type="ECO:0000256" key="6">
    <source>
        <dbReference type="PROSITE-ProRule" id="PRU00182"/>
    </source>
</evidence>
<dbReference type="GO" id="GO:0160136">
    <property type="term" value="F:16S rRNA pseudouridine(516) synthase activity"/>
    <property type="evidence" value="ECO:0007669"/>
    <property type="project" value="UniProtKB-EC"/>
</dbReference>
<protein>
    <recommendedName>
        <fullName evidence="7">Pseudouridine synthase</fullName>
        <ecNumber evidence="7">5.4.99.-</ecNumber>
    </recommendedName>
</protein>
<organism evidence="9 10">
    <name type="scientific">Marinobacterium aestuarii</name>
    <dbReference type="NCBI Taxonomy" id="1821621"/>
    <lineage>
        <taxon>Bacteria</taxon>
        <taxon>Pseudomonadati</taxon>
        <taxon>Pseudomonadota</taxon>
        <taxon>Gammaproteobacteria</taxon>
        <taxon>Oceanospirillales</taxon>
        <taxon>Oceanospirillaceae</taxon>
        <taxon>Marinobacterium</taxon>
    </lineage>
</organism>
<dbReference type="Gene3D" id="3.30.70.1560">
    <property type="entry name" value="Alpha-L RNA-binding motif"/>
    <property type="match status" value="1"/>
</dbReference>
<evidence type="ECO:0000256" key="2">
    <source>
        <dbReference type="ARBA" id="ARBA00022884"/>
    </source>
</evidence>
<dbReference type="SUPFAM" id="SSF55174">
    <property type="entry name" value="Alpha-L RNA-binding motif"/>
    <property type="match status" value="1"/>
</dbReference>
<dbReference type="InterPro" id="IPR020094">
    <property type="entry name" value="TruA/RsuA/RluB/E/F_N"/>
</dbReference>
<dbReference type="GO" id="GO:0001522">
    <property type="term" value="P:pseudouridine synthesis"/>
    <property type="evidence" value="ECO:0007669"/>
    <property type="project" value="InterPro"/>
</dbReference>
<dbReference type="InterPro" id="IPR036986">
    <property type="entry name" value="S4_RNA-bd_sf"/>
</dbReference>
<dbReference type="InterPro" id="IPR020103">
    <property type="entry name" value="PsdUridine_synth_cat_dom_sf"/>
</dbReference>
<dbReference type="PROSITE" id="PS01149">
    <property type="entry name" value="PSI_RSU"/>
    <property type="match status" value="1"/>
</dbReference>
<dbReference type="GO" id="GO:0006364">
    <property type="term" value="P:rRNA processing"/>
    <property type="evidence" value="ECO:0007669"/>
    <property type="project" value="UniProtKB-ARBA"/>
</dbReference>
<dbReference type="PROSITE" id="PS50889">
    <property type="entry name" value="S4"/>
    <property type="match status" value="1"/>
</dbReference>
<dbReference type="InterPro" id="IPR050343">
    <property type="entry name" value="RsuA_PseudoU_synthase"/>
</dbReference>
<dbReference type="InterPro" id="IPR018496">
    <property type="entry name" value="PsdUridine_synth_RsuA/RluB_CS"/>
</dbReference>
<evidence type="ECO:0000256" key="5">
    <source>
        <dbReference type="ARBA" id="ARBA00037590"/>
    </source>
</evidence>
<dbReference type="STRING" id="1821621.A8C75_18120"/>
<gene>
    <name evidence="9" type="ORF">A8C75_18120</name>
</gene>
<comment type="catalytic activity">
    <reaction evidence="4">
        <text>uridine(516) in 16S rRNA = pseudouridine(516) in 16S rRNA</text>
        <dbReference type="Rhea" id="RHEA:38867"/>
        <dbReference type="Rhea" id="RHEA-COMP:10089"/>
        <dbReference type="Rhea" id="RHEA-COMP:10090"/>
        <dbReference type="ChEBI" id="CHEBI:65314"/>
        <dbReference type="ChEBI" id="CHEBI:65315"/>
        <dbReference type="EC" id="5.4.99.19"/>
    </reaction>
</comment>
<accession>A0A1A9F2I0</accession>
<reference evidence="10" key="1">
    <citation type="submission" date="2016-05" db="EMBL/GenBank/DDBJ databases">
        <authorList>
            <person name="Baek K."/>
            <person name="Yang S.-J."/>
        </authorList>
    </citation>
    <scope>NUCLEOTIDE SEQUENCE [LARGE SCALE GENOMIC DNA]</scope>
    <source>
        <strain evidence="10">ST58-10</strain>
    </source>
</reference>
<evidence type="ECO:0000256" key="1">
    <source>
        <dbReference type="ARBA" id="ARBA00008348"/>
    </source>
</evidence>
<dbReference type="RefSeq" id="WP_067385598.1">
    <property type="nucleotide sequence ID" value="NZ_CP015839.1"/>
</dbReference>
<evidence type="ECO:0000256" key="4">
    <source>
        <dbReference type="ARBA" id="ARBA00036749"/>
    </source>
</evidence>
<reference evidence="9 10" key="2">
    <citation type="journal article" date="2018" name="Int. J. Syst. Evol. Microbiol.">
        <title>Marinobacterium aestuarii sp. nov., a benzene-degrading marine bacterium isolated from estuary sediment.</title>
        <authorList>
            <person name="Bae S.S."/>
            <person name="Jung J."/>
            <person name="Chung D."/>
            <person name="Baek K."/>
        </authorList>
    </citation>
    <scope>NUCLEOTIDE SEQUENCE [LARGE SCALE GENOMIC DNA]</scope>
    <source>
        <strain evidence="9 10">ST58-10</strain>
    </source>
</reference>
<evidence type="ECO:0000256" key="3">
    <source>
        <dbReference type="ARBA" id="ARBA00023235"/>
    </source>
</evidence>
<feature type="domain" description="Pseudouridine synthase RsuA/RluA-like" evidence="8">
    <location>
        <begin position="66"/>
        <end position="194"/>
    </location>
</feature>
<dbReference type="InterPro" id="IPR042092">
    <property type="entry name" value="PsdUridine_s_RsuA/RluB/E/F_cat"/>
</dbReference>
<dbReference type="GO" id="GO:0003723">
    <property type="term" value="F:RNA binding"/>
    <property type="evidence" value="ECO:0007669"/>
    <property type="project" value="UniProtKB-KW"/>
</dbReference>
<comment type="function">
    <text evidence="5">Responsible for synthesis of pseudouridine from uracil-516 in 16S ribosomal RNA.</text>
</comment>
<proteinExistence type="inferred from homology"/>
<dbReference type="EC" id="5.4.99.-" evidence="7"/>
<evidence type="ECO:0000313" key="9">
    <source>
        <dbReference type="EMBL" id="ANG64200.1"/>
    </source>
</evidence>
<dbReference type="Gene3D" id="3.10.290.10">
    <property type="entry name" value="RNA-binding S4 domain"/>
    <property type="match status" value="1"/>
</dbReference>
<evidence type="ECO:0000256" key="7">
    <source>
        <dbReference type="RuleBase" id="RU003887"/>
    </source>
</evidence>
<comment type="similarity">
    <text evidence="1 7">Belongs to the pseudouridine synthase RsuA family.</text>
</comment>
<dbReference type="PANTHER" id="PTHR47683:SF4">
    <property type="entry name" value="PSEUDOURIDINE SYNTHASE"/>
    <property type="match status" value="1"/>
</dbReference>
<dbReference type="KEGG" id="mars:A8C75_18120"/>
<keyword evidence="2 6" id="KW-0694">RNA-binding</keyword>
<dbReference type="InterPro" id="IPR006145">
    <property type="entry name" value="PsdUridine_synth_RsuA/RluA"/>
</dbReference>
<dbReference type="Pfam" id="PF00849">
    <property type="entry name" value="PseudoU_synth_2"/>
    <property type="match status" value="1"/>
</dbReference>
<evidence type="ECO:0000313" key="10">
    <source>
        <dbReference type="Proteomes" id="UP000078070"/>
    </source>
</evidence>
<dbReference type="EMBL" id="CP015839">
    <property type="protein sequence ID" value="ANG64200.1"/>
    <property type="molecule type" value="Genomic_DNA"/>
</dbReference>
<dbReference type="Proteomes" id="UP000078070">
    <property type="component" value="Chromosome"/>
</dbReference>
<dbReference type="OrthoDB" id="9807213at2"/>
<dbReference type="CDD" id="cd02553">
    <property type="entry name" value="PseudoU_synth_RsuA"/>
    <property type="match status" value="1"/>
</dbReference>
<sequence>MQSRFSRLDRFISVQTGIKRKDVRLLLAQGRVQVDGVAATDIQLSVGEFSQVLLDGQVLQANTPRYVMLHKPVGVVSATRDDEHRTVIDLLQADYRHSLHIAGRLDLNSSGLLLLTNDGRWSRGLSAPDSGVCKRYRVTLANPIGEEYIQAFAEGMYFDYEGIRTRPAGLRILDTRVAEVTLTEGRYHQIKRMFGRFRNPVLALHRCAIGNLVLDAALAPGQSRELSAAEVADLRGQSSGLA</sequence>
<name>A0A1A9F2I0_9GAMM</name>
<keyword evidence="3 7" id="KW-0413">Isomerase</keyword>
<dbReference type="SUPFAM" id="SSF55120">
    <property type="entry name" value="Pseudouridine synthase"/>
    <property type="match status" value="1"/>
</dbReference>